<evidence type="ECO:0008006" key="5">
    <source>
        <dbReference type="Google" id="ProtNLM"/>
    </source>
</evidence>
<dbReference type="PANTHER" id="PTHR40274">
    <property type="entry name" value="VIRGINIAMYCIN B LYASE"/>
    <property type="match status" value="1"/>
</dbReference>
<feature type="chain" id="PRO_5045338991" description="Virginiamycin B lyase" evidence="2">
    <location>
        <begin position="33"/>
        <end position="629"/>
    </location>
</feature>
<sequence>MGHRGRRAGALALAAVVGTSSFLAIPAAPGLAAPGKVTEIGLPIPDVAPLGIANGPNGSVWFAENGGGVGRIDGAGKVTEYPVAANSQKNLGIPDAMAAGSDGSLWFTDISVSVPRVGRVDPATGASTLYELPLTGAVNFANAQVTGIAAGADGAMWFTGGYSGALGRIDASGTVTAYATGLTPYAVTIGQDGAVWFTNNDASIGRLDPATGKVTSYTAPSAGTGLPALGEIVPGPDGRLWFTEPGVGKIGALNPSDGQIAEYGVPTADSKPTGIVAGTDGRLWFTESAASNVGSIDPASGSVTEHPLPATLSSPMRIMNGPGGELWFTSPGRGRIGRLDPAAPPTGTPNQSVPPLSAGYPNNAARFQNQCPRGSICQTQVTTGGSVKIGTFEQKLPSGAIRITGYLGDPDETGEPVLKPPVTGQQFESAPVEVPGGLIGQLPLVGPILGKTPAAMWAVNKLTVTQSLAGPIHVFVTDTGIGAKASLNVKLNNTLLGGNCVIGPIEAKLAPTFRSGGLALDPQLGWVAAQIGIDAPIAVPAAKGCGPWGILDGVINQMMGLPADPSKNSMNLTGVMALGSGINASNVPGNALTSGPVAAKAGKILKQRQAKHATRKAPKKVTLKLKARR</sequence>
<accession>A0ABW2CS94</accession>
<comment type="caution">
    <text evidence="3">The sequence shown here is derived from an EMBL/GenBank/DDBJ whole genome shotgun (WGS) entry which is preliminary data.</text>
</comment>
<feature type="region of interest" description="Disordered" evidence="1">
    <location>
        <begin position="610"/>
        <end position="629"/>
    </location>
</feature>
<organism evidence="3 4">
    <name type="scientific">Actinomadura yumaensis</name>
    <dbReference type="NCBI Taxonomy" id="111807"/>
    <lineage>
        <taxon>Bacteria</taxon>
        <taxon>Bacillati</taxon>
        <taxon>Actinomycetota</taxon>
        <taxon>Actinomycetes</taxon>
        <taxon>Streptosporangiales</taxon>
        <taxon>Thermomonosporaceae</taxon>
        <taxon>Actinomadura</taxon>
    </lineage>
</organism>
<dbReference type="Gene3D" id="2.130.10.10">
    <property type="entry name" value="YVTN repeat-like/Quinoprotein amine dehydrogenase"/>
    <property type="match status" value="2"/>
</dbReference>
<keyword evidence="4" id="KW-1185">Reference proteome</keyword>
<proteinExistence type="predicted"/>
<feature type="signal peptide" evidence="2">
    <location>
        <begin position="1"/>
        <end position="32"/>
    </location>
</feature>
<evidence type="ECO:0000256" key="2">
    <source>
        <dbReference type="SAM" id="SignalP"/>
    </source>
</evidence>
<evidence type="ECO:0000313" key="4">
    <source>
        <dbReference type="Proteomes" id="UP001596380"/>
    </source>
</evidence>
<dbReference type="PANTHER" id="PTHR40274:SF3">
    <property type="entry name" value="VIRGINIAMYCIN B LYASE"/>
    <property type="match status" value="1"/>
</dbReference>
<dbReference type="InterPro" id="IPR051344">
    <property type="entry name" value="Vgb"/>
</dbReference>
<protein>
    <recommendedName>
        <fullName evidence="5">Virginiamycin B lyase</fullName>
    </recommendedName>
</protein>
<evidence type="ECO:0000313" key="3">
    <source>
        <dbReference type="EMBL" id="MFC6884352.1"/>
    </source>
</evidence>
<evidence type="ECO:0000256" key="1">
    <source>
        <dbReference type="SAM" id="MobiDB-lite"/>
    </source>
</evidence>
<dbReference type="SUPFAM" id="SSF63829">
    <property type="entry name" value="Calcium-dependent phosphotriesterase"/>
    <property type="match status" value="2"/>
</dbReference>
<dbReference type="EMBL" id="JBHSXS010000026">
    <property type="protein sequence ID" value="MFC6884352.1"/>
    <property type="molecule type" value="Genomic_DNA"/>
</dbReference>
<dbReference type="Pfam" id="PF24684">
    <property type="entry name" value="Vgb_lyase"/>
    <property type="match status" value="2"/>
</dbReference>
<keyword evidence="2" id="KW-0732">Signal</keyword>
<name>A0ABW2CS94_9ACTN</name>
<dbReference type="RefSeq" id="WP_160821900.1">
    <property type="nucleotide sequence ID" value="NZ_JBHSXE010000001.1"/>
</dbReference>
<dbReference type="InterPro" id="IPR015943">
    <property type="entry name" value="WD40/YVTN_repeat-like_dom_sf"/>
</dbReference>
<reference evidence="4" key="1">
    <citation type="journal article" date="2019" name="Int. J. Syst. Evol. Microbiol.">
        <title>The Global Catalogue of Microorganisms (GCM) 10K type strain sequencing project: providing services to taxonomists for standard genome sequencing and annotation.</title>
        <authorList>
            <consortium name="The Broad Institute Genomics Platform"/>
            <consortium name="The Broad Institute Genome Sequencing Center for Infectious Disease"/>
            <person name="Wu L."/>
            <person name="Ma J."/>
        </authorList>
    </citation>
    <scope>NUCLEOTIDE SEQUENCE [LARGE SCALE GENOMIC DNA]</scope>
    <source>
        <strain evidence="4">JCM 3369</strain>
    </source>
</reference>
<gene>
    <name evidence="3" type="ORF">ACFQKB_31655</name>
</gene>
<dbReference type="Proteomes" id="UP001596380">
    <property type="component" value="Unassembled WGS sequence"/>
</dbReference>